<accession>A0A139A9Y7</accession>
<keyword evidence="4 8" id="KW-0863">Zinc-finger</keyword>
<evidence type="ECO:0000256" key="8">
    <source>
        <dbReference type="PROSITE-ProRule" id="PRU00175"/>
    </source>
</evidence>
<evidence type="ECO:0000256" key="10">
    <source>
        <dbReference type="SAM" id="Phobius"/>
    </source>
</evidence>
<keyword evidence="13" id="KW-1185">Reference proteome</keyword>
<dbReference type="PANTHER" id="PTHR46539">
    <property type="entry name" value="E3 UBIQUITIN-PROTEIN LIGASE ATL42"/>
    <property type="match status" value="1"/>
</dbReference>
<evidence type="ECO:0000256" key="1">
    <source>
        <dbReference type="ARBA" id="ARBA00004370"/>
    </source>
</evidence>
<dbReference type="GO" id="GO:0016020">
    <property type="term" value="C:membrane"/>
    <property type="evidence" value="ECO:0007669"/>
    <property type="project" value="UniProtKB-SubCell"/>
</dbReference>
<keyword evidence="5" id="KW-0862">Zinc</keyword>
<proteinExistence type="predicted"/>
<evidence type="ECO:0000256" key="5">
    <source>
        <dbReference type="ARBA" id="ARBA00022833"/>
    </source>
</evidence>
<feature type="compositionally biased region" description="Low complexity" evidence="9">
    <location>
        <begin position="17"/>
        <end position="32"/>
    </location>
</feature>
<comment type="subcellular location">
    <subcellularLocation>
        <location evidence="1">Membrane</location>
    </subcellularLocation>
</comment>
<evidence type="ECO:0000256" key="6">
    <source>
        <dbReference type="ARBA" id="ARBA00022989"/>
    </source>
</evidence>
<evidence type="ECO:0000256" key="4">
    <source>
        <dbReference type="ARBA" id="ARBA00022771"/>
    </source>
</evidence>
<dbReference type="Gene3D" id="3.30.40.10">
    <property type="entry name" value="Zinc/RING finger domain, C3HC4 (zinc finger)"/>
    <property type="match status" value="1"/>
</dbReference>
<dbReference type="STRING" id="1344416.A0A139A9Y7"/>
<feature type="compositionally biased region" description="Low complexity" evidence="9">
    <location>
        <begin position="137"/>
        <end position="146"/>
    </location>
</feature>
<evidence type="ECO:0000256" key="3">
    <source>
        <dbReference type="ARBA" id="ARBA00022723"/>
    </source>
</evidence>
<dbReference type="OrthoDB" id="8062037at2759"/>
<keyword evidence="3" id="KW-0479">Metal-binding</keyword>
<sequence>MDDPVGRHATDPRTSDAPRAASTFSSSSSSFATPALAAPSPADATVPVGVTVGYVALTAFFFGTLYFLFWFCVKTSYGRPRRRADPKPNSAALSEDILYSLPLYRYDPSHPSFSKHFRVSVHPEPSSHAHAEGLNVPSSRPSSRSSHTTIPDPDAHHGSLDHSDSESTVLSVHEDVHERAESVVASPAVLEARVDAEPTPVPRWTLALASFRTHLHLLPHNTTTTTIPRVTVAVAPEDVPECAVCLDAFVKRDYVRELPCRHRFHAKCVDRWLLDVSALCPLCKADVAVLCAPAKGETEGESAPVGGGAARAEESAVAVGDVVVVVDEEE</sequence>
<evidence type="ECO:0000256" key="2">
    <source>
        <dbReference type="ARBA" id="ARBA00022692"/>
    </source>
</evidence>
<dbReference type="SUPFAM" id="SSF57850">
    <property type="entry name" value="RING/U-box"/>
    <property type="match status" value="1"/>
</dbReference>
<evidence type="ECO:0000256" key="7">
    <source>
        <dbReference type="ARBA" id="ARBA00023136"/>
    </source>
</evidence>
<evidence type="ECO:0000259" key="11">
    <source>
        <dbReference type="PROSITE" id="PS50089"/>
    </source>
</evidence>
<name>A0A139A9Y7_GONPJ</name>
<protein>
    <recommendedName>
        <fullName evidence="11">RING-type domain-containing protein</fullName>
    </recommendedName>
</protein>
<dbReference type="PROSITE" id="PS50089">
    <property type="entry name" value="ZF_RING_2"/>
    <property type="match status" value="1"/>
</dbReference>
<keyword evidence="2 10" id="KW-0812">Transmembrane</keyword>
<evidence type="ECO:0000313" key="12">
    <source>
        <dbReference type="EMBL" id="KXS13305.1"/>
    </source>
</evidence>
<evidence type="ECO:0000256" key="9">
    <source>
        <dbReference type="SAM" id="MobiDB-lite"/>
    </source>
</evidence>
<gene>
    <name evidence="12" type="ORF">M427DRAFT_58831</name>
</gene>
<feature type="region of interest" description="Disordered" evidence="9">
    <location>
        <begin position="124"/>
        <end position="177"/>
    </location>
</feature>
<dbReference type="PANTHER" id="PTHR46539:SF9">
    <property type="entry name" value="RING-H2 FINGER PROTEIN ATL56"/>
    <property type="match status" value="1"/>
</dbReference>
<feature type="region of interest" description="Disordered" evidence="9">
    <location>
        <begin position="1"/>
        <end position="32"/>
    </location>
</feature>
<organism evidence="12 13">
    <name type="scientific">Gonapodya prolifera (strain JEL478)</name>
    <name type="common">Monoblepharis prolifera</name>
    <dbReference type="NCBI Taxonomy" id="1344416"/>
    <lineage>
        <taxon>Eukaryota</taxon>
        <taxon>Fungi</taxon>
        <taxon>Fungi incertae sedis</taxon>
        <taxon>Chytridiomycota</taxon>
        <taxon>Chytridiomycota incertae sedis</taxon>
        <taxon>Monoblepharidomycetes</taxon>
        <taxon>Monoblepharidales</taxon>
        <taxon>Gonapodyaceae</taxon>
        <taxon>Gonapodya</taxon>
    </lineage>
</organism>
<feature type="compositionally biased region" description="Basic and acidic residues" evidence="9">
    <location>
        <begin position="1"/>
        <end position="16"/>
    </location>
</feature>
<dbReference type="AlphaFoldDB" id="A0A139A9Y7"/>
<evidence type="ECO:0000313" key="13">
    <source>
        <dbReference type="Proteomes" id="UP000070544"/>
    </source>
</evidence>
<dbReference type="InterPro" id="IPR013083">
    <property type="entry name" value="Znf_RING/FYVE/PHD"/>
</dbReference>
<dbReference type="Pfam" id="PF13639">
    <property type="entry name" value="zf-RING_2"/>
    <property type="match status" value="1"/>
</dbReference>
<feature type="compositionally biased region" description="Basic and acidic residues" evidence="9">
    <location>
        <begin position="153"/>
        <end position="165"/>
    </location>
</feature>
<reference evidence="12 13" key="1">
    <citation type="journal article" date="2015" name="Genome Biol. Evol.">
        <title>Phylogenomic analyses indicate that early fungi evolved digesting cell walls of algal ancestors of land plants.</title>
        <authorList>
            <person name="Chang Y."/>
            <person name="Wang S."/>
            <person name="Sekimoto S."/>
            <person name="Aerts A.L."/>
            <person name="Choi C."/>
            <person name="Clum A."/>
            <person name="LaButti K.M."/>
            <person name="Lindquist E.A."/>
            <person name="Yee Ngan C."/>
            <person name="Ohm R.A."/>
            <person name="Salamov A.A."/>
            <person name="Grigoriev I.V."/>
            <person name="Spatafora J.W."/>
            <person name="Berbee M.L."/>
        </authorList>
    </citation>
    <scope>NUCLEOTIDE SEQUENCE [LARGE SCALE GENOMIC DNA]</scope>
    <source>
        <strain evidence="12 13">JEL478</strain>
    </source>
</reference>
<dbReference type="SMART" id="SM00184">
    <property type="entry name" value="RING"/>
    <property type="match status" value="1"/>
</dbReference>
<feature type="domain" description="RING-type" evidence="11">
    <location>
        <begin position="242"/>
        <end position="284"/>
    </location>
</feature>
<dbReference type="GO" id="GO:0008270">
    <property type="term" value="F:zinc ion binding"/>
    <property type="evidence" value="ECO:0007669"/>
    <property type="project" value="UniProtKB-KW"/>
</dbReference>
<dbReference type="EMBL" id="KQ965780">
    <property type="protein sequence ID" value="KXS13305.1"/>
    <property type="molecule type" value="Genomic_DNA"/>
</dbReference>
<dbReference type="FunFam" id="3.30.40.10:FF:000388">
    <property type="entry name" value="Putative RING zinc finger domain superfamily protein"/>
    <property type="match status" value="1"/>
</dbReference>
<dbReference type="Proteomes" id="UP000070544">
    <property type="component" value="Unassembled WGS sequence"/>
</dbReference>
<keyword evidence="6 10" id="KW-1133">Transmembrane helix</keyword>
<feature type="transmembrane region" description="Helical" evidence="10">
    <location>
        <begin position="52"/>
        <end position="73"/>
    </location>
</feature>
<keyword evidence="7 10" id="KW-0472">Membrane</keyword>
<dbReference type="InterPro" id="IPR001841">
    <property type="entry name" value="Znf_RING"/>
</dbReference>